<dbReference type="InterPro" id="IPR051908">
    <property type="entry name" value="Ribosomal_N-acetyltransferase"/>
</dbReference>
<sequence>MQPVLIDLPDTIYTERLIIRAPRPGDGQQVFEATVESLEALRAFPASLPWAMEEPSVEASEIFCRTGASNFIARRDFPFLFLLRDSGELVGCGGLHNPRWKAGTFEAGWWGRTAWTKQGLVSEAVSAIVDLAFTALSAHRVEVFTDDLNPNAWRLCERIGMALEGILRHSRIEPDGTLRNTRVYSKIRQ</sequence>
<dbReference type="GO" id="GO:1990189">
    <property type="term" value="F:protein N-terminal-serine acetyltransferase activity"/>
    <property type="evidence" value="ECO:0007669"/>
    <property type="project" value="TreeGrafter"/>
</dbReference>
<dbReference type="SUPFAM" id="SSF55729">
    <property type="entry name" value="Acyl-CoA N-acyltransferases (Nat)"/>
    <property type="match status" value="1"/>
</dbReference>
<dbReference type="EMBL" id="FNZM01000004">
    <property type="protein sequence ID" value="SEJ39025.1"/>
    <property type="molecule type" value="Genomic_DNA"/>
</dbReference>
<evidence type="ECO:0000313" key="2">
    <source>
        <dbReference type="EMBL" id="SEJ39025.1"/>
    </source>
</evidence>
<dbReference type="GO" id="GO:0008999">
    <property type="term" value="F:protein-N-terminal-alanine acetyltransferase activity"/>
    <property type="evidence" value="ECO:0007669"/>
    <property type="project" value="TreeGrafter"/>
</dbReference>
<dbReference type="PROSITE" id="PS51186">
    <property type="entry name" value="GNAT"/>
    <property type="match status" value="1"/>
</dbReference>
<dbReference type="GO" id="GO:0005737">
    <property type="term" value="C:cytoplasm"/>
    <property type="evidence" value="ECO:0007669"/>
    <property type="project" value="TreeGrafter"/>
</dbReference>
<dbReference type="Proteomes" id="UP000183529">
    <property type="component" value="Unassembled WGS sequence"/>
</dbReference>
<evidence type="ECO:0000313" key="3">
    <source>
        <dbReference type="Proteomes" id="UP000183529"/>
    </source>
</evidence>
<reference evidence="2 3" key="1">
    <citation type="submission" date="2016-10" db="EMBL/GenBank/DDBJ databases">
        <authorList>
            <person name="Varghese N."/>
            <person name="Submissions S."/>
        </authorList>
    </citation>
    <scope>NUCLEOTIDE SEQUENCE [LARGE SCALE GENOMIC DNA]</scope>
    <source>
        <strain evidence="2 3">LMG 22274</strain>
    </source>
</reference>
<dbReference type="GeneID" id="61305427"/>
<accession>A0AAQ1GDL7</accession>
<dbReference type="Pfam" id="PF13302">
    <property type="entry name" value="Acetyltransf_3"/>
    <property type="match status" value="1"/>
</dbReference>
<organism evidence="2 3">
    <name type="scientific">Paraburkholderia tropica</name>
    <dbReference type="NCBI Taxonomy" id="92647"/>
    <lineage>
        <taxon>Bacteria</taxon>
        <taxon>Pseudomonadati</taxon>
        <taxon>Pseudomonadota</taxon>
        <taxon>Betaproteobacteria</taxon>
        <taxon>Burkholderiales</taxon>
        <taxon>Burkholderiaceae</taxon>
        <taxon>Paraburkholderia</taxon>
    </lineage>
</organism>
<dbReference type="PANTHER" id="PTHR43441">
    <property type="entry name" value="RIBOSOMAL-PROTEIN-SERINE ACETYLTRANSFERASE"/>
    <property type="match status" value="1"/>
</dbReference>
<proteinExistence type="predicted"/>
<name>A0AAQ1GDL7_9BURK</name>
<evidence type="ECO:0000259" key="1">
    <source>
        <dbReference type="PROSITE" id="PS51186"/>
    </source>
</evidence>
<dbReference type="PANTHER" id="PTHR43441:SF3">
    <property type="entry name" value="ACETYLTRANSFERASE"/>
    <property type="match status" value="1"/>
</dbReference>
<dbReference type="InterPro" id="IPR000182">
    <property type="entry name" value="GNAT_dom"/>
</dbReference>
<dbReference type="RefSeq" id="WP_074982498.1">
    <property type="nucleotide sequence ID" value="NZ_CADFGN010000007.1"/>
</dbReference>
<gene>
    <name evidence="2" type="ORF">SAMN05216550_104270</name>
</gene>
<comment type="caution">
    <text evidence="2">The sequence shown here is derived from an EMBL/GenBank/DDBJ whole genome shotgun (WGS) entry which is preliminary data.</text>
</comment>
<dbReference type="AlphaFoldDB" id="A0AAQ1GDL7"/>
<dbReference type="InterPro" id="IPR016181">
    <property type="entry name" value="Acyl_CoA_acyltransferase"/>
</dbReference>
<feature type="domain" description="N-acetyltransferase" evidence="1">
    <location>
        <begin position="17"/>
        <end position="189"/>
    </location>
</feature>
<dbReference type="Gene3D" id="3.40.630.30">
    <property type="match status" value="1"/>
</dbReference>
<protein>
    <recommendedName>
        <fullName evidence="1">N-acetyltransferase domain-containing protein</fullName>
    </recommendedName>
</protein>